<evidence type="ECO:0008006" key="3">
    <source>
        <dbReference type="Google" id="ProtNLM"/>
    </source>
</evidence>
<dbReference type="Proteomes" id="UP000662783">
    <property type="component" value="Chromosome"/>
</dbReference>
<sequence length="159" mass="18318">MTQVKVDPEKINMLGLRITKSYFEVDESALEEPELVENIKLGCKSESAFNVDEKYHFFRLYIKIQGFDKNEKQVRVRGEYHIDFHYIVENLSEFVSFENDDTEINVDANLGATIAGISYSTSRGIILDRTQTTDFNGVILPIINPHNLLDKDTFSEMEN</sequence>
<dbReference type="AlphaFoldDB" id="A0A974WL36"/>
<dbReference type="EMBL" id="CP070608">
    <property type="protein sequence ID" value="QSE99202.1"/>
    <property type="molecule type" value="Genomic_DNA"/>
</dbReference>
<name>A0A974WL36_9BACT</name>
<gene>
    <name evidence="1" type="ORF">JR347_08970</name>
</gene>
<dbReference type="RefSeq" id="WP_205723713.1">
    <property type="nucleotide sequence ID" value="NZ_CP070608.1"/>
</dbReference>
<organism evidence="1 2">
    <name type="scientific">Fulvivirga lutea</name>
    <dbReference type="NCBI Taxonomy" id="2810512"/>
    <lineage>
        <taxon>Bacteria</taxon>
        <taxon>Pseudomonadati</taxon>
        <taxon>Bacteroidota</taxon>
        <taxon>Cytophagia</taxon>
        <taxon>Cytophagales</taxon>
        <taxon>Fulvivirgaceae</taxon>
        <taxon>Fulvivirga</taxon>
    </lineage>
</organism>
<evidence type="ECO:0000313" key="2">
    <source>
        <dbReference type="Proteomes" id="UP000662783"/>
    </source>
</evidence>
<protein>
    <recommendedName>
        <fullName evidence="3">Preprotein translocase subunit SecB</fullName>
    </recommendedName>
</protein>
<evidence type="ECO:0000313" key="1">
    <source>
        <dbReference type="EMBL" id="QSE99202.1"/>
    </source>
</evidence>
<accession>A0A974WL36</accession>
<proteinExistence type="predicted"/>
<keyword evidence="2" id="KW-1185">Reference proteome</keyword>
<reference evidence="1" key="1">
    <citation type="submission" date="2021-02" db="EMBL/GenBank/DDBJ databases">
        <title>Fulvivirga sp. S481 isolated from sea water.</title>
        <authorList>
            <person name="Bae S.S."/>
            <person name="Baek K."/>
        </authorList>
    </citation>
    <scope>NUCLEOTIDE SEQUENCE</scope>
    <source>
        <strain evidence="1">S481</strain>
    </source>
</reference>
<dbReference type="KEGG" id="fuv:JR347_08970"/>